<evidence type="ECO:0000313" key="1">
    <source>
        <dbReference type="EMBL" id="KAG2316205.1"/>
    </source>
</evidence>
<dbReference type="Proteomes" id="UP000886595">
    <property type="component" value="Unassembled WGS sequence"/>
</dbReference>
<sequence>MGAANILLVLRTHLFSHWQQMGGVSIQVDMIIDKSIRRSVNSRASVLKRYVADIGKSWPVLIRYPGPTEVV</sequence>
<dbReference type="OrthoDB" id="10584456at2759"/>
<reference evidence="1 2" key="1">
    <citation type="submission" date="2020-02" db="EMBL/GenBank/DDBJ databases">
        <authorList>
            <person name="Ma Q."/>
            <person name="Huang Y."/>
            <person name="Song X."/>
            <person name="Pei D."/>
        </authorList>
    </citation>
    <scope>NUCLEOTIDE SEQUENCE [LARGE SCALE GENOMIC DNA]</scope>
    <source>
        <strain evidence="1">Sxm20200214</strain>
        <tissue evidence="1">Leaf</tissue>
    </source>
</reference>
<dbReference type="AlphaFoldDB" id="A0A8X7VRU6"/>
<organism evidence="1 2">
    <name type="scientific">Brassica carinata</name>
    <name type="common">Ethiopian mustard</name>
    <name type="synonym">Abyssinian cabbage</name>
    <dbReference type="NCBI Taxonomy" id="52824"/>
    <lineage>
        <taxon>Eukaryota</taxon>
        <taxon>Viridiplantae</taxon>
        <taxon>Streptophyta</taxon>
        <taxon>Embryophyta</taxon>
        <taxon>Tracheophyta</taxon>
        <taxon>Spermatophyta</taxon>
        <taxon>Magnoliopsida</taxon>
        <taxon>eudicotyledons</taxon>
        <taxon>Gunneridae</taxon>
        <taxon>Pentapetalae</taxon>
        <taxon>rosids</taxon>
        <taxon>malvids</taxon>
        <taxon>Brassicales</taxon>
        <taxon>Brassicaceae</taxon>
        <taxon>Brassiceae</taxon>
        <taxon>Brassica</taxon>
    </lineage>
</organism>
<proteinExistence type="predicted"/>
<protein>
    <submittedName>
        <fullName evidence="1">Uncharacterized protein</fullName>
    </submittedName>
</protein>
<keyword evidence="2" id="KW-1185">Reference proteome</keyword>
<comment type="caution">
    <text evidence="1">The sequence shown here is derived from an EMBL/GenBank/DDBJ whole genome shotgun (WGS) entry which is preliminary data.</text>
</comment>
<evidence type="ECO:0000313" key="2">
    <source>
        <dbReference type="Proteomes" id="UP000886595"/>
    </source>
</evidence>
<gene>
    <name evidence="1" type="ORF">Bca52824_019327</name>
</gene>
<name>A0A8X7VRU6_BRACI</name>
<dbReference type="EMBL" id="JAAMPC010000004">
    <property type="protein sequence ID" value="KAG2316205.1"/>
    <property type="molecule type" value="Genomic_DNA"/>
</dbReference>
<accession>A0A8X7VRU6</accession>